<reference evidence="13 14" key="1">
    <citation type="submission" date="2020-11" db="EMBL/GenBank/DDBJ databases">
        <title>Algicoccus daihaiensis sp.nov., isolated from Daihai Lake in Inner Mongolia.</title>
        <authorList>
            <person name="Kai J."/>
        </authorList>
    </citation>
    <scope>NUCLEOTIDE SEQUENCE [LARGE SCALE GENOMIC DNA]</scope>
    <source>
        <strain evidence="14">f23</strain>
    </source>
</reference>
<dbReference type="SUPFAM" id="SSF52833">
    <property type="entry name" value="Thioredoxin-like"/>
    <property type="match status" value="1"/>
</dbReference>
<dbReference type="InterPro" id="IPR050924">
    <property type="entry name" value="Peroxiredoxin_BCP/PrxQ"/>
</dbReference>
<evidence type="ECO:0000313" key="14">
    <source>
        <dbReference type="Proteomes" id="UP000831607"/>
    </source>
</evidence>
<feature type="domain" description="Thioredoxin" evidence="12">
    <location>
        <begin position="16"/>
        <end position="166"/>
    </location>
</feature>
<dbReference type="EC" id="1.11.1.24" evidence="2"/>
<dbReference type="Proteomes" id="UP000831607">
    <property type="component" value="Chromosome"/>
</dbReference>
<evidence type="ECO:0000256" key="9">
    <source>
        <dbReference type="ARBA" id="ARBA00038489"/>
    </source>
</evidence>
<keyword evidence="14" id="KW-1185">Reference proteome</keyword>
<name>A0ABY4AJQ8_9BURK</name>
<keyword evidence="6" id="KW-1015">Disulfide bond</keyword>
<accession>A0ABY4AJQ8</accession>
<dbReference type="PROSITE" id="PS51352">
    <property type="entry name" value="THIOREDOXIN_2"/>
    <property type="match status" value="1"/>
</dbReference>
<dbReference type="EMBL" id="CP063982">
    <property type="protein sequence ID" value="UOD49345.1"/>
    <property type="molecule type" value="Genomic_DNA"/>
</dbReference>
<dbReference type="InterPro" id="IPR036249">
    <property type="entry name" value="Thioredoxin-like_sf"/>
</dbReference>
<keyword evidence="3" id="KW-0575">Peroxidase</keyword>
<keyword evidence="5" id="KW-0560">Oxidoreductase</keyword>
<gene>
    <name evidence="13" type="ORF">DHf2319_07525</name>
</gene>
<evidence type="ECO:0000256" key="1">
    <source>
        <dbReference type="ARBA" id="ARBA00003330"/>
    </source>
</evidence>
<evidence type="ECO:0000313" key="13">
    <source>
        <dbReference type="EMBL" id="UOD49345.1"/>
    </source>
</evidence>
<evidence type="ECO:0000256" key="7">
    <source>
        <dbReference type="ARBA" id="ARBA00023284"/>
    </source>
</evidence>
<evidence type="ECO:0000256" key="10">
    <source>
        <dbReference type="ARBA" id="ARBA00042639"/>
    </source>
</evidence>
<dbReference type="InterPro" id="IPR000866">
    <property type="entry name" value="AhpC/TSA"/>
</dbReference>
<keyword evidence="4" id="KW-0049">Antioxidant</keyword>
<sequence>MLLVFGLWMTTAQAQLAPGSRAPDFKAPAAMAGKPFEFDLQAALDQGPVVVYFYPKAFTSGCTIEAQLFAQAMDDFKAVNTTVVGVSGDDIDTLKKFSEGPCGGKFPVAADPDGKIIKAYDAGFAIIPGMADRISYAVAPDGTILQTYESMSPDQHVTRTLAAVRDWHAQQPSAKTK</sequence>
<evidence type="ECO:0000256" key="2">
    <source>
        <dbReference type="ARBA" id="ARBA00013017"/>
    </source>
</evidence>
<proteinExistence type="inferred from homology"/>
<dbReference type="CDD" id="cd03017">
    <property type="entry name" value="PRX_BCP"/>
    <property type="match status" value="1"/>
</dbReference>
<comment type="function">
    <text evidence="1">Thiol-specific peroxidase that catalyzes the reduction of hydrogen peroxide and organic hydroperoxides to water and alcohols, respectively. Plays a role in cell protection against oxidative stress by detoxifying peroxides and as sensor of hydrogen peroxide-mediated signaling events.</text>
</comment>
<evidence type="ECO:0000256" key="3">
    <source>
        <dbReference type="ARBA" id="ARBA00022559"/>
    </source>
</evidence>
<evidence type="ECO:0000256" key="4">
    <source>
        <dbReference type="ARBA" id="ARBA00022862"/>
    </source>
</evidence>
<evidence type="ECO:0000256" key="5">
    <source>
        <dbReference type="ARBA" id="ARBA00023002"/>
    </source>
</evidence>
<evidence type="ECO:0000259" key="12">
    <source>
        <dbReference type="PROSITE" id="PS51352"/>
    </source>
</evidence>
<dbReference type="PANTHER" id="PTHR42801">
    <property type="entry name" value="THIOREDOXIN-DEPENDENT PEROXIDE REDUCTASE"/>
    <property type="match status" value="1"/>
</dbReference>
<organism evidence="13 14">
    <name type="scientific">Orrella daihaiensis</name>
    <dbReference type="NCBI Taxonomy" id="2782176"/>
    <lineage>
        <taxon>Bacteria</taxon>
        <taxon>Pseudomonadati</taxon>
        <taxon>Pseudomonadota</taxon>
        <taxon>Betaproteobacteria</taxon>
        <taxon>Burkholderiales</taxon>
        <taxon>Alcaligenaceae</taxon>
        <taxon>Orrella</taxon>
    </lineage>
</organism>
<evidence type="ECO:0000256" key="11">
    <source>
        <dbReference type="ARBA" id="ARBA00049091"/>
    </source>
</evidence>
<dbReference type="PANTHER" id="PTHR42801:SF4">
    <property type="entry name" value="AHPC_TSA FAMILY PROTEIN"/>
    <property type="match status" value="1"/>
</dbReference>
<protein>
    <recommendedName>
        <fullName evidence="2">thioredoxin-dependent peroxiredoxin</fullName>
        <ecNumber evidence="2">1.11.1.24</ecNumber>
    </recommendedName>
    <alternativeName>
        <fullName evidence="8">Thioredoxin peroxidase</fullName>
    </alternativeName>
    <alternativeName>
        <fullName evidence="10">Thioredoxin-dependent peroxiredoxin Bcp</fullName>
    </alternativeName>
</protein>
<keyword evidence="7" id="KW-0676">Redox-active center</keyword>
<evidence type="ECO:0000256" key="6">
    <source>
        <dbReference type="ARBA" id="ARBA00023157"/>
    </source>
</evidence>
<dbReference type="Gene3D" id="3.40.30.10">
    <property type="entry name" value="Glutaredoxin"/>
    <property type="match status" value="1"/>
</dbReference>
<comment type="catalytic activity">
    <reaction evidence="11">
        <text>a hydroperoxide + [thioredoxin]-dithiol = an alcohol + [thioredoxin]-disulfide + H2O</text>
        <dbReference type="Rhea" id="RHEA:62620"/>
        <dbReference type="Rhea" id="RHEA-COMP:10698"/>
        <dbReference type="Rhea" id="RHEA-COMP:10700"/>
        <dbReference type="ChEBI" id="CHEBI:15377"/>
        <dbReference type="ChEBI" id="CHEBI:29950"/>
        <dbReference type="ChEBI" id="CHEBI:30879"/>
        <dbReference type="ChEBI" id="CHEBI:35924"/>
        <dbReference type="ChEBI" id="CHEBI:50058"/>
        <dbReference type="EC" id="1.11.1.24"/>
    </reaction>
</comment>
<evidence type="ECO:0000256" key="8">
    <source>
        <dbReference type="ARBA" id="ARBA00032824"/>
    </source>
</evidence>
<dbReference type="Pfam" id="PF00578">
    <property type="entry name" value="AhpC-TSA"/>
    <property type="match status" value="1"/>
</dbReference>
<comment type="similarity">
    <text evidence="9">Belongs to the peroxiredoxin family. BCP/PrxQ subfamily.</text>
</comment>
<dbReference type="InterPro" id="IPR013766">
    <property type="entry name" value="Thioredoxin_domain"/>
</dbReference>